<dbReference type="NCBIfam" id="TIGR00860">
    <property type="entry name" value="LIC"/>
    <property type="match status" value="1"/>
</dbReference>
<evidence type="ECO:0000313" key="26">
    <source>
        <dbReference type="EMBL" id="KAL2740685.1"/>
    </source>
</evidence>
<dbReference type="InterPro" id="IPR036719">
    <property type="entry name" value="Neuro-gated_channel_TM_sf"/>
</dbReference>
<dbReference type="InterPro" id="IPR036734">
    <property type="entry name" value="Neur_chan_lig-bd_sf"/>
</dbReference>
<dbReference type="SUPFAM" id="SSF90112">
    <property type="entry name" value="Neurotransmitter-gated ion-channel transmembrane pore"/>
    <property type="match status" value="1"/>
</dbReference>
<dbReference type="InterPro" id="IPR038050">
    <property type="entry name" value="Neuro_actylchol_rec"/>
</dbReference>
<evidence type="ECO:0000256" key="22">
    <source>
        <dbReference type="SAM" id="MobiDB-lite"/>
    </source>
</evidence>
<keyword evidence="15" id="KW-0325">Glycoprotein</keyword>
<evidence type="ECO:0000313" key="27">
    <source>
        <dbReference type="Proteomes" id="UP001607302"/>
    </source>
</evidence>
<dbReference type="FunFam" id="2.70.170.10:FF:000036">
    <property type="entry name" value="Gamma-aminobutyric acid receptor subunit beta-like"/>
    <property type="match status" value="1"/>
</dbReference>
<dbReference type="Gene3D" id="1.20.58.390">
    <property type="entry name" value="Neurotransmitter-gated ion-channel transmembrane domain"/>
    <property type="match status" value="1"/>
</dbReference>
<dbReference type="PRINTS" id="PR00252">
    <property type="entry name" value="NRIONCHANNEL"/>
</dbReference>
<evidence type="ECO:0000256" key="2">
    <source>
        <dbReference type="ARBA" id="ARBA00022448"/>
    </source>
</evidence>
<dbReference type="InterPro" id="IPR000073">
    <property type="entry name" value="AB_hydrolase_1"/>
</dbReference>
<feature type="domain" description="AB hydrolase-1" evidence="23">
    <location>
        <begin position="521"/>
        <end position="647"/>
    </location>
</feature>
<evidence type="ECO:0000256" key="6">
    <source>
        <dbReference type="ARBA" id="ARBA00022963"/>
    </source>
</evidence>
<evidence type="ECO:0000256" key="18">
    <source>
        <dbReference type="ARBA" id="ARBA00023286"/>
    </source>
</evidence>
<dbReference type="GO" id="GO:0034707">
    <property type="term" value="C:chloride channel complex"/>
    <property type="evidence" value="ECO:0007669"/>
    <property type="project" value="UniProtKB-KW"/>
</dbReference>
<dbReference type="Gene3D" id="3.40.50.1820">
    <property type="entry name" value="alpha/beta hydrolase"/>
    <property type="match status" value="1"/>
</dbReference>
<name>A0ABD2C6L6_VESSQ</name>
<keyword evidence="14" id="KW-0869">Chloride channel</keyword>
<keyword evidence="6" id="KW-0442">Lipid degradation</keyword>
<evidence type="ECO:0000256" key="3">
    <source>
        <dbReference type="ARBA" id="ARBA00022475"/>
    </source>
</evidence>
<dbReference type="GO" id="GO:0045211">
    <property type="term" value="C:postsynaptic membrane"/>
    <property type="evidence" value="ECO:0007669"/>
    <property type="project" value="UniProtKB-SubCell"/>
</dbReference>
<dbReference type="Gene3D" id="2.70.170.10">
    <property type="entry name" value="Neurotransmitter-gated ion-channel ligand-binding domain"/>
    <property type="match status" value="1"/>
</dbReference>
<dbReference type="InterPro" id="IPR006201">
    <property type="entry name" value="Neur_channel"/>
</dbReference>
<evidence type="ECO:0000256" key="19">
    <source>
        <dbReference type="ARBA" id="ARBA00023303"/>
    </source>
</evidence>
<evidence type="ECO:0000259" key="23">
    <source>
        <dbReference type="Pfam" id="PF00561"/>
    </source>
</evidence>
<comment type="subcellular location">
    <subcellularLocation>
        <location evidence="20">Postsynaptic cell membrane</location>
        <topology evidence="20">Multi-pass membrane protein</topology>
    </subcellularLocation>
</comment>
<dbReference type="PANTHER" id="PTHR11005">
    <property type="entry name" value="LYSOSOMAL ACID LIPASE-RELATED"/>
    <property type="match status" value="1"/>
</dbReference>
<accession>A0ABD2C6L6</accession>
<keyword evidence="5" id="KW-0732">Signal</keyword>
<evidence type="ECO:0000256" key="15">
    <source>
        <dbReference type="ARBA" id="ARBA00023180"/>
    </source>
</evidence>
<dbReference type="EMBL" id="JAUDFV010000020">
    <property type="protein sequence ID" value="KAL2740685.1"/>
    <property type="molecule type" value="Genomic_DNA"/>
</dbReference>
<keyword evidence="19 21" id="KW-0407">Ion channel</keyword>
<dbReference type="PRINTS" id="PR00253">
    <property type="entry name" value="GABAARECEPTR"/>
</dbReference>
<keyword evidence="12" id="KW-1015">Disulfide bond</keyword>
<evidence type="ECO:0000256" key="20">
    <source>
        <dbReference type="ARBA" id="ARBA00034104"/>
    </source>
</evidence>
<dbReference type="Pfam" id="PF02931">
    <property type="entry name" value="Neur_chan_LBD"/>
    <property type="match status" value="1"/>
</dbReference>
<feature type="transmembrane region" description="Helical" evidence="21">
    <location>
        <begin position="212"/>
        <end position="236"/>
    </location>
</feature>
<comment type="similarity">
    <text evidence="1">Belongs to the ligand-gated ion channel (TC 1.A.9) family. Gamma-aminobutyric acid receptor (TC 1.A.9.5) subfamily.</text>
</comment>
<feature type="domain" description="Neurotransmitter-gated ion-channel ligand-binding" evidence="24">
    <location>
        <begin position="10"/>
        <end position="211"/>
    </location>
</feature>
<keyword evidence="27" id="KW-1185">Reference proteome</keyword>
<evidence type="ECO:0000256" key="1">
    <source>
        <dbReference type="ARBA" id="ARBA00010180"/>
    </source>
</evidence>
<feature type="region of interest" description="Disordered" evidence="22">
    <location>
        <begin position="311"/>
        <end position="337"/>
    </location>
</feature>
<dbReference type="Pfam" id="PF00561">
    <property type="entry name" value="Abhydrolase_1"/>
    <property type="match status" value="1"/>
</dbReference>
<dbReference type="AlphaFoldDB" id="A0ABD2C6L6"/>
<dbReference type="GO" id="GO:0005254">
    <property type="term" value="F:chloride channel activity"/>
    <property type="evidence" value="ECO:0007669"/>
    <property type="project" value="UniProtKB-KW"/>
</dbReference>
<comment type="caution">
    <text evidence="26">The sequence shown here is derived from an EMBL/GenBank/DDBJ whole genome shotgun (WGS) entry which is preliminary data.</text>
</comment>
<evidence type="ECO:0000256" key="9">
    <source>
        <dbReference type="ARBA" id="ARBA00023065"/>
    </source>
</evidence>
<feature type="compositionally biased region" description="Polar residues" evidence="22">
    <location>
        <begin position="319"/>
        <end position="333"/>
    </location>
</feature>
<dbReference type="GO" id="GO:0016042">
    <property type="term" value="P:lipid catabolic process"/>
    <property type="evidence" value="ECO:0007669"/>
    <property type="project" value="UniProtKB-KW"/>
</dbReference>
<evidence type="ECO:0000259" key="25">
    <source>
        <dbReference type="Pfam" id="PF02932"/>
    </source>
</evidence>
<feature type="transmembrane region" description="Helical" evidence="21">
    <location>
        <begin position="274"/>
        <end position="301"/>
    </location>
</feature>
<protein>
    <submittedName>
        <fullName evidence="26">Gamma-aminobutyric acid receptor subunit beta-like</fullName>
    </submittedName>
</protein>
<dbReference type="SUPFAM" id="SSF53474">
    <property type="entry name" value="alpha/beta-Hydrolases"/>
    <property type="match status" value="1"/>
</dbReference>
<dbReference type="CDD" id="cd19049">
    <property type="entry name" value="LGIC_TM_anion"/>
    <property type="match status" value="1"/>
</dbReference>
<keyword evidence="11 21" id="KW-0472">Membrane</keyword>
<dbReference type="SUPFAM" id="SSF63712">
    <property type="entry name" value="Nicotinic receptor ligand binding domain-like"/>
    <property type="match status" value="1"/>
</dbReference>
<dbReference type="InterPro" id="IPR006202">
    <property type="entry name" value="Neur_chan_lig-bd"/>
</dbReference>
<evidence type="ECO:0000256" key="13">
    <source>
        <dbReference type="ARBA" id="ARBA00023170"/>
    </source>
</evidence>
<dbReference type="FunFam" id="1.20.58.390:FF:000040">
    <property type="entry name" value="Gamma-aminobutyric acid receptor subunit beta-like"/>
    <property type="match status" value="1"/>
</dbReference>
<dbReference type="InterPro" id="IPR018000">
    <property type="entry name" value="Neurotransmitter_ion_chnl_CS"/>
</dbReference>
<evidence type="ECO:0000256" key="11">
    <source>
        <dbReference type="ARBA" id="ARBA00023136"/>
    </source>
</evidence>
<keyword evidence="16" id="KW-0868">Chloride</keyword>
<dbReference type="PROSITE" id="PS00236">
    <property type="entry name" value="NEUROTR_ION_CHANNEL"/>
    <property type="match status" value="1"/>
</dbReference>
<keyword evidence="2 21" id="KW-0813">Transport</keyword>
<dbReference type="GO" id="GO:0038023">
    <property type="term" value="F:signaling receptor activity"/>
    <property type="evidence" value="ECO:0007669"/>
    <property type="project" value="UniProtKB-ARBA"/>
</dbReference>
<evidence type="ECO:0000256" key="17">
    <source>
        <dbReference type="ARBA" id="ARBA00023257"/>
    </source>
</evidence>
<keyword evidence="7 21" id="KW-1133">Transmembrane helix</keyword>
<keyword evidence="8" id="KW-0770">Synapse</keyword>
<dbReference type="GO" id="GO:0099095">
    <property type="term" value="F:ligand-gated monoatomic anion channel activity"/>
    <property type="evidence" value="ECO:0007669"/>
    <property type="project" value="UniProtKB-ARBA"/>
</dbReference>
<keyword evidence="4 21" id="KW-0812">Transmembrane</keyword>
<keyword evidence="17" id="KW-0628">Postsynaptic cell membrane</keyword>
<keyword evidence="13" id="KW-0675">Receptor</keyword>
<dbReference type="InterPro" id="IPR029058">
    <property type="entry name" value="AB_hydrolase_fold"/>
</dbReference>
<feature type="transmembrane region" description="Helical" evidence="21">
    <location>
        <begin position="242"/>
        <end position="262"/>
    </location>
</feature>
<evidence type="ECO:0000256" key="16">
    <source>
        <dbReference type="ARBA" id="ARBA00023214"/>
    </source>
</evidence>
<dbReference type="InterPro" id="IPR006028">
    <property type="entry name" value="GABAA/Glycine_rcpt"/>
</dbReference>
<proteinExistence type="inferred from homology"/>
<reference evidence="26 27" key="1">
    <citation type="journal article" date="2024" name="Ann. Entomol. Soc. Am.">
        <title>Genomic analyses of the southern and eastern yellowjacket wasps (Hymenoptera: Vespidae) reveal evolutionary signatures of social life.</title>
        <authorList>
            <person name="Catto M.A."/>
            <person name="Caine P.B."/>
            <person name="Orr S.E."/>
            <person name="Hunt B.G."/>
            <person name="Goodisman M.A.D."/>
        </authorList>
    </citation>
    <scope>NUCLEOTIDE SEQUENCE [LARGE SCALE GENOMIC DNA]</scope>
    <source>
        <strain evidence="26">233</strain>
        <tissue evidence="26">Head and thorax</tissue>
    </source>
</reference>
<dbReference type="InterPro" id="IPR006029">
    <property type="entry name" value="Neurotrans-gated_channel_TM"/>
</dbReference>
<keyword evidence="9 21" id="KW-0406">Ion transport</keyword>
<dbReference type="PRINTS" id="PR01160">
    <property type="entry name" value="GABAARBETA"/>
</dbReference>
<keyword evidence="10" id="KW-0443">Lipid metabolism</keyword>
<evidence type="ECO:0000256" key="7">
    <source>
        <dbReference type="ARBA" id="ARBA00022989"/>
    </source>
</evidence>
<evidence type="ECO:0000256" key="21">
    <source>
        <dbReference type="RuleBase" id="RU000687"/>
    </source>
</evidence>
<evidence type="ECO:0000256" key="14">
    <source>
        <dbReference type="ARBA" id="ARBA00023173"/>
    </source>
</evidence>
<dbReference type="Proteomes" id="UP001607302">
    <property type="component" value="Unassembled WGS sequence"/>
</dbReference>
<gene>
    <name evidence="26" type="ORF">V1478_000826</name>
</gene>
<evidence type="ECO:0000256" key="4">
    <source>
        <dbReference type="ARBA" id="ARBA00022692"/>
    </source>
</evidence>
<comment type="caution">
    <text evidence="21">Lacks conserved residue(s) required for the propagation of feature annotation.</text>
</comment>
<evidence type="ECO:0000256" key="5">
    <source>
        <dbReference type="ARBA" id="ARBA00022729"/>
    </source>
</evidence>
<dbReference type="CDD" id="cd19006">
    <property type="entry name" value="LGIC_ECD_GABAAR_LCCH3-like"/>
    <property type="match status" value="1"/>
</dbReference>
<feature type="domain" description="Neurotransmitter-gated ion-channel transmembrane" evidence="25">
    <location>
        <begin position="219"/>
        <end position="445"/>
    </location>
</feature>
<evidence type="ECO:0000259" key="24">
    <source>
        <dbReference type="Pfam" id="PF02931"/>
    </source>
</evidence>
<dbReference type="InterPro" id="IPR002289">
    <property type="entry name" value="GABAAb_rcpt"/>
</dbReference>
<evidence type="ECO:0000256" key="10">
    <source>
        <dbReference type="ARBA" id="ARBA00023098"/>
    </source>
</evidence>
<evidence type="ECO:0000256" key="8">
    <source>
        <dbReference type="ARBA" id="ARBA00023018"/>
    </source>
</evidence>
<sequence length="846" mass="96097">MFDKLENVTQTISRILDGYDIRLRPNFGGEPLLVGMDLTIASFDAISEVNMDYTITMYLNQYWKDERLAFSQEEEILTLSGDFAEKIWVPDTFFANDKNSFLHDVTERNKLVRLSGDGSITYGMRFTTTLACMMDLHYYPLDSQNCTVEIESYGYTVLDVVMYWKDTPVRGVEEAELPQFTIIGYETNDRKERLATGIYQRLSLSFKLQRNIGYFVFQTYLPSILIVMLSWVSFWINHEATSARVALGITTVLTMTTISTGVRSSLPRISYVKAIDIYLVMCFVFVFAALLEYAAVNYTYWGARAKKKSKKKDNEEQKVLTSKTGSKATSPFPGSTDADIIELQDLRMSPLPSIRNRSGLISGSSTPGLGKHHDPVKFPPSFRISRTVTYNTHGRNSGLRYRGPKQNKPKVLHAIRRGASVLRVSMPKIKDVNVIDKYSRIIFPHELIAHHGYIPETHNIWTEDDYCLTIHRITAPDTSNVYSTNTCATSNTEQAVINSLEKSTESNLKSICSEYSPLSKPPVIINHGALSSSADWVLLGPQKALGYILCQAGYDVWLANARGNKYSRKHKIYTPKDKKFWDFSWHEIGYYDIPAIIDYILEKTGHSEVSYIGYSQGTTTFFVMGSERPEYNAKVKVMVSLAPIAFISNQRSPLLKCVVHFYNLVEWGSSYCNIHQWFPHNKLQARAFGTILRNAPSALTNGVCNCWFNLIAGFGSNQLDKHMLPLIFGHFPAGASAKQVVHYSQSILSGSFRNFDYGLTENLKIYGSTQPPKYNLEKVKVPVAIFYAENDFLTHSLDIQKTIDKLPNVIETNKIEYLKFNHIDFLWGRDAKTLVYNNVVAVLKRF</sequence>
<keyword evidence="18" id="KW-1071">Ligand-gated ion channel</keyword>
<evidence type="ECO:0000256" key="12">
    <source>
        <dbReference type="ARBA" id="ARBA00023157"/>
    </source>
</evidence>
<organism evidence="26 27">
    <name type="scientific">Vespula squamosa</name>
    <name type="common">Southern yellow jacket</name>
    <name type="synonym">Wasp</name>
    <dbReference type="NCBI Taxonomy" id="30214"/>
    <lineage>
        <taxon>Eukaryota</taxon>
        <taxon>Metazoa</taxon>
        <taxon>Ecdysozoa</taxon>
        <taxon>Arthropoda</taxon>
        <taxon>Hexapoda</taxon>
        <taxon>Insecta</taxon>
        <taxon>Pterygota</taxon>
        <taxon>Neoptera</taxon>
        <taxon>Endopterygota</taxon>
        <taxon>Hymenoptera</taxon>
        <taxon>Apocrita</taxon>
        <taxon>Aculeata</taxon>
        <taxon>Vespoidea</taxon>
        <taxon>Vespidae</taxon>
        <taxon>Vespinae</taxon>
        <taxon>Vespula</taxon>
    </lineage>
</organism>
<dbReference type="Pfam" id="PF02932">
    <property type="entry name" value="Neur_chan_memb"/>
    <property type="match status" value="1"/>
</dbReference>
<keyword evidence="3" id="KW-1003">Cell membrane</keyword>
<dbReference type="GO" id="GO:0005230">
    <property type="term" value="F:extracellular ligand-gated monoatomic ion channel activity"/>
    <property type="evidence" value="ECO:0007669"/>
    <property type="project" value="UniProtKB-ARBA"/>
</dbReference>